<dbReference type="InterPro" id="IPR010561">
    <property type="entry name" value="LIN-9/ALY1"/>
</dbReference>
<dbReference type="GO" id="GO:0003677">
    <property type="term" value="F:DNA binding"/>
    <property type="evidence" value="ECO:0007669"/>
    <property type="project" value="TreeGrafter"/>
</dbReference>
<feature type="compositionally biased region" description="Acidic residues" evidence="3">
    <location>
        <begin position="418"/>
        <end position="428"/>
    </location>
</feature>
<feature type="region of interest" description="Disordered" evidence="3">
    <location>
        <begin position="1"/>
        <end position="35"/>
    </location>
</feature>
<feature type="compositionally biased region" description="Basic residues" evidence="3">
    <location>
        <begin position="1"/>
        <end position="11"/>
    </location>
</feature>
<proteinExistence type="predicted"/>
<feature type="compositionally biased region" description="Basic and acidic residues" evidence="3">
    <location>
        <begin position="504"/>
        <end position="514"/>
    </location>
</feature>
<dbReference type="InterPro" id="IPR001005">
    <property type="entry name" value="SANT/Myb"/>
</dbReference>
<organism evidence="5 6">
    <name type="scientific">Handroanthus impetiginosus</name>
    <dbReference type="NCBI Taxonomy" id="429701"/>
    <lineage>
        <taxon>Eukaryota</taxon>
        <taxon>Viridiplantae</taxon>
        <taxon>Streptophyta</taxon>
        <taxon>Embryophyta</taxon>
        <taxon>Tracheophyta</taxon>
        <taxon>Spermatophyta</taxon>
        <taxon>Magnoliopsida</taxon>
        <taxon>eudicotyledons</taxon>
        <taxon>Gunneridae</taxon>
        <taxon>Pentapetalae</taxon>
        <taxon>asterids</taxon>
        <taxon>lamiids</taxon>
        <taxon>Lamiales</taxon>
        <taxon>Bignoniaceae</taxon>
        <taxon>Crescentiina</taxon>
        <taxon>Tabebuia alliance</taxon>
        <taxon>Handroanthus</taxon>
    </lineage>
</organism>
<evidence type="ECO:0000313" key="6">
    <source>
        <dbReference type="Proteomes" id="UP000231279"/>
    </source>
</evidence>
<evidence type="ECO:0000256" key="2">
    <source>
        <dbReference type="ARBA" id="ARBA00023242"/>
    </source>
</evidence>
<name>A0A2G9GSH8_9LAMI</name>
<feature type="region of interest" description="Disordered" evidence="3">
    <location>
        <begin position="823"/>
        <end position="849"/>
    </location>
</feature>
<feature type="domain" description="DIRP" evidence="4">
    <location>
        <begin position="646"/>
        <end position="747"/>
    </location>
</feature>
<dbReference type="PANTHER" id="PTHR21689">
    <property type="entry name" value="LIN-9"/>
    <property type="match status" value="1"/>
</dbReference>
<dbReference type="GO" id="GO:0017053">
    <property type="term" value="C:transcription repressor complex"/>
    <property type="evidence" value="ECO:0007669"/>
    <property type="project" value="InterPro"/>
</dbReference>
<dbReference type="SMART" id="SM01135">
    <property type="entry name" value="DIRP"/>
    <property type="match status" value="1"/>
</dbReference>
<accession>A0A2G9GSH8</accession>
<keyword evidence="6" id="KW-1185">Reference proteome</keyword>
<dbReference type="InterPro" id="IPR033471">
    <property type="entry name" value="DIRP"/>
</dbReference>
<dbReference type="Pfam" id="PF06584">
    <property type="entry name" value="DIRP"/>
    <property type="match status" value="1"/>
</dbReference>
<protein>
    <recommendedName>
        <fullName evidence="4">DIRP domain-containing protein</fullName>
    </recommendedName>
</protein>
<dbReference type="GO" id="GO:0005654">
    <property type="term" value="C:nucleoplasm"/>
    <property type="evidence" value="ECO:0007669"/>
    <property type="project" value="TreeGrafter"/>
</dbReference>
<keyword evidence="2" id="KW-0539">Nucleus</keyword>
<feature type="compositionally biased region" description="Polar residues" evidence="3">
    <location>
        <begin position="141"/>
        <end position="156"/>
    </location>
</feature>
<comment type="subcellular location">
    <subcellularLocation>
        <location evidence="1">Nucleus</location>
    </subcellularLocation>
</comment>
<feature type="compositionally biased region" description="Low complexity" evidence="3">
    <location>
        <begin position="455"/>
        <end position="466"/>
    </location>
</feature>
<comment type="caution">
    <text evidence="5">The sequence shown here is derived from an EMBL/GenBank/DDBJ whole genome shotgun (WGS) entry which is preliminary data.</text>
</comment>
<feature type="compositionally biased region" description="Acidic residues" evidence="3">
    <location>
        <begin position="279"/>
        <end position="292"/>
    </location>
</feature>
<dbReference type="Pfam" id="PF00249">
    <property type="entry name" value="Myb_DNA-binding"/>
    <property type="match status" value="1"/>
</dbReference>
<feature type="region of interest" description="Disordered" evidence="3">
    <location>
        <begin position="114"/>
        <end position="156"/>
    </location>
</feature>
<evidence type="ECO:0000259" key="4">
    <source>
        <dbReference type="SMART" id="SM01135"/>
    </source>
</evidence>
<dbReference type="Proteomes" id="UP000231279">
    <property type="component" value="Unassembled WGS sequence"/>
</dbReference>
<dbReference type="Gene3D" id="1.20.58.1880">
    <property type="match status" value="1"/>
</dbReference>
<dbReference type="GO" id="GO:0006351">
    <property type="term" value="P:DNA-templated transcription"/>
    <property type="evidence" value="ECO:0007669"/>
    <property type="project" value="InterPro"/>
</dbReference>
<dbReference type="STRING" id="429701.A0A2G9GSH8"/>
<dbReference type="CDD" id="cd00167">
    <property type="entry name" value="SANT"/>
    <property type="match status" value="1"/>
</dbReference>
<evidence type="ECO:0000256" key="3">
    <source>
        <dbReference type="SAM" id="MobiDB-lite"/>
    </source>
</evidence>
<dbReference type="GO" id="GO:0006357">
    <property type="term" value="P:regulation of transcription by RNA polymerase II"/>
    <property type="evidence" value="ECO:0007669"/>
    <property type="project" value="TreeGrafter"/>
</dbReference>
<dbReference type="EMBL" id="NKXS01003888">
    <property type="protein sequence ID" value="PIN08165.1"/>
    <property type="molecule type" value="Genomic_DNA"/>
</dbReference>
<dbReference type="SUPFAM" id="SSF46689">
    <property type="entry name" value="Homeodomain-like"/>
    <property type="match status" value="1"/>
</dbReference>
<feature type="compositionally biased region" description="Polar residues" evidence="3">
    <location>
        <begin position="236"/>
        <end position="245"/>
    </location>
</feature>
<sequence length="849" mass="94867">MGPARKSKSVNRRYPNEVSPSKDGDSAKRSNSRKRKLCDMLGPRWAMEELTRFYDAYRKYGKDWKKVAGAVRNRSSEMVEALYTMNRAYLSLPHGTASSAGLIAMMTDHYSNLAGSDSDEESNDGAGSSRKAHKRARGKVQPTTSKASDSQLVPRSQSAASDYGCLSLLKKKRSGGSRPCPVGKRTPRFPVSFSYDNMNGEKYDSPTRQGLKLKANANDDEVAHEIAIALAEASQIGGSPQVSRTPSKRAESVMSSPFRHGQRKSLAEMTNTKISAGNMDEEDLEGSTEADTGELSRHKPAVMESISIGTGREKGRKLQEKKFEIDDDSENHLDDIKEECSGTEEGQRFGAMRGKLDAEDTEANISRSFIPSQRKKSKKVLFTRDEAPVFDALQTLADLSLMMPTENEDESNVKLKDEDDDHVDESESIEAVPMNQPKEKRRYSGVRMKGYHQPVSSSEVASSKTSKPGKGVSNVGSVPEENKDPHQSTTKTRKRQKMQVSKIQKAEARPDIHLSDSPGVEAGDTGKKLMTKNKKSSEIGSPNLMKISENSASADLRKEASDSTQSAVQIPAVNKVNLPTKVRSRRKMNLKKPQVLRDLKFTDKTSDDNSNLPFASINDRALTLKENLSRCLSNPRLRKWCTYEWFYSAIDYPWFAKREFVEYLYHVGLGHVPRLSRVEWDVIKSSLGKPRRFSKQFLKEEKEKLNQYRDSVRKHYTELREGVREGLPADFARPLSVGQRVIAIHPKTREIHDGSVLTVDHSRCRVQFDRHDLGVEFVMDIDCMPLNPFENMPALLGRQTVAVDKSFENFNEQKINGRAQESMKLCPGDNADNTGGISQVSPLADPAIL</sequence>
<dbReference type="AlphaFoldDB" id="A0A2G9GSH8"/>
<feature type="region of interest" description="Disordered" evidence="3">
    <location>
        <begin position="402"/>
        <end position="547"/>
    </location>
</feature>
<reference evidence="6" key="1">
    <citation type="journal article" date="2018" name="Gigascience">
        <title>Genome assembly of the Pink Ipe (Handroanthus impetiginosus, Bignoniaceae), a highly valued, ecologically keystone Neotropical timber forest tree.</title>
        <authorList>
            <person name="Silva-Junior O.B."/>
            <person name="Grattapaglia D."/>
            <person name="Novaes E."/>
            <person name="Collevatti R.G."/>
        </authorList>
    </citation>
    <scope>NUCLEOTIDE SEQUENCE [LARGE SCALE GENOMIC DNA]</scope>
    <source>
        <strain evidence="6">cv. UFG-1</strain>
    </source>
</reference>
<dbReference type="PANTHER" id="PTHR21689:SF2">
    <property type="entry name" value="PROTEIN LIN-9 HOMOLOG"/>
    <property type="match status" value="1"/>
</dbReference>
<dbReference type="InterPro" id="IPR009057">
    <property type="entry name" value="Homeodomain-like_sf"/>
</dbReference>
<dbReference type="GO" id="GO:0051726">
    <property type="term" value="P:regulation of cell cycle"/>
    <property type="evidence" value="ECO:0007669"/>
    <property type="project" value="TreeGrafter"/>
</dbReference>
<dbReference type="OrthoDB" id="2339771at2759"/>
<evidence type="ECO:0000256" key="1">
    <source>
        <dbReference type="ARBA" id="ARBA00004123"/>
    </source>
</evidence>
<feature type="region of interest" description="Disordered" evidence="3">
    <location>
        <begin position="235"/>
        <end position="318"/>
    </location>
</feature>
<gene>
    <name evidence="5" type="ORF">CDL12_19264</name>
</gene>
<feature type="compositionally biased region" description="Polar residues" evidence="3">
    <location>
        <begin position="831"/>
        <end position="841"/>
    </location>
</feature>
<evidence type="ECO:0000313" key="5">
    <source>
        <dbReference type="EMBL" id="PIN08165.1"/>
    </source>
</evidence>